<protein>
    <submittedName>
        <fullName evidence="1">Uncharacterized protein</fullName>
    </submittedName>
</protein>
<dbReference type="Proteomes" id="UP000220127">
    <property type="component" value="Unassembled WGS sequence"/>
</dbReference>
<dbReference type="RefSeq" id="WP_097877233.1">
    <property type="nucleotide sequence ID" value="NZ_NVMD01000005.1"/>
</dbReference>
<evidence type="ECO:0000313" key="1">
    <source>
        <dbReference type="EMBL" id="PED15873.1"/>
    </source>
</evidence>
<proteinExistence type="predicted"/>
<organism evidence="1 2">
    <name type="scientific">Bacillus thuringiensis</name>
    <dbReference type="NCBI Taxonomy" id="1428"/>
    <lineage>
        <taxon>Bacteria</taxon>
        <taxon>Bacillati</taxon>
        <taxon>Bacillota</taxon>
        <taxon>Bacilli</taxon>
        <taxon>Bacillales</taxon>
        <taxon>Bacillaceae</taxon>
        <taxon>Bacillus</taxon>
        <taxon>Bacillus cereus group</taxon>
    </lineage>
</organism>
<accession>A0A9X6U3R2</accession>
<reference evidence="1 2" key="1">
    <citation type="submission" date="2017-09" db="EMBL/GenBank/DDBJ databases">
        <title>Large-scale bioinformatics analysis of Bacillus genomes uncovers conserved roles of natural products in bacterial physiology.</title>
        <authorList>
            <consortium name="Agbiome Team Llc"/>
            <person name="Bleich R.M."/>
            <person name="Grubbs K.J."/>
            <person name="Santa Maria K.C."/>
            <person name="Allen S.E."/>
            <person name="Farag S."/>
            <person name="Shank E.A."/>
            <person name="Bowers A."/>
        </authorList>
    </citation>
    <scope>NUCLEOTIDE SEQUENCE [LARGE SCALE GENOMIC DNA]</scope>
    <source>
        <strain evidence="1 2">AFS094940</strain>
    </source>
</reference>
<comment type="caution">
    <text evidence="1">The sequence shown here is derived from an EMBL/GenBank/DDBJ whole genome shotgun (WGS) entry which is preliminary data.</text>
</comment>
<dbReference type="AlphaFoldDB" id="A0A9X6U3R2"/>
<name>A0A9X6U3R2_BACTU</name>
<sequence>MKQDLKEKLLQDIKKTGYPLELKITSIFDKCGWRTQSNSYYIDKDENKGREIDLIASKWEQLDDDDGNYLEMTFYFITEIKTAWAKPWVLFSVTENKTGFIRHSVNLEVNKGVQYRRIIESYFIENVLNVQSRLGKSYYEGFSGNGSRDDIFKALSGTVKALEHYKESSFASKDRSTDKIVDCYIPLIIIDGPLFEAYLDDKGEIQLEEVKYMQAAFNYLSPNYNIGSENGSSIVHIIRFEYLEEFLNKYGIDMKKWARKIGEIENINTLDVD</sequence>
<evidence type="ECO:0000313" key="2">
    <source>
        <dbReference type="Proteomes" id="UP000220127"/>
    </source>
</evidence>
<gene>
    <name evidence="1" type="ORF">CON01_01675</name>
</gene>
<dbReference type="EMBL" id="NVMD01000005">
    <property type="protein sequence ID" value="PED15873.1"/>
    <property type="molecule type" value="Genomic_DNA"/>
</dbReference>